<organism evidence="1 2">
    <name type="scientific">Brenneria goodwinii</name>
    <dbReference type="NCBI Taxonomy" id="1109412"/>
    <lineage>
        <taxon>Bacteria</taxon>
        <taxon>Pseudomonadati</taxon>
        <taxon>Pseudomonadota</taxon>
        <taxon>Gammaproteobacteria</taxon>
        <taxon>Enterobacterales</taxon>
        <taxon>Pectobacteriaceae</taxon>
        <taxon>Brenneria</taxon>
    </lineage>
</organism>
<reference evidence="2" key="1">
    <citation type="submission" date="2015-01" db="EMBL/GenBank/DDBJ databases">
        <authorList>
            <person name="Paterson Steve"/>
        </authorList>
    </citation>
    <scope>NUCLEOTIDE SEQUENCE [LARGE SCALE GENOMIC DNA]</scope>
    <source>
        <strain evidence="2">OBR1</strain>
    </source>
</reference>
<accession>A0A0G4JTG7</accession>
<name>A0A0G4JTG7_9GAMM</name>
<keyword evidence="2" id="KW-1185">Reference proteome</keyword>
<protein>
    <submittedName>
        <fullName evidence="1">Uncharacterized protein</fullName>
    </submittedName>
</protein>
<proteinExistence type="predicted"/>
<sequence>MPICLPATGLGIRFGGPDVVISAARISITSMHRHFQEAYSYSQRSN</sequence>
<gene>
    <name evidence="1" type="ORF">BN1221_01434c</name>
</gene>
<evidence type="ECO:0000313" key="1">
    <source>
        <dbReference type="EMBL" id="CPR15304.1"/>
    </source>
</evidence>
<dbReference type="AlphaFoldDB" id="A0A0G4JTG7"/>
<evidence type="ECO:0000313" key="2">
    <source>
        <dbReference type="Proteomes" id="UP000044377"/>
    </source>
</evidence>
<dbReference type="Proteomes" id="UP000044377">
    <property type="component" value="Unassembled WGS sequence"/>
</dbReference>
<dbReference type="EMBL" id="CGIG01000001">
    <property type="protein sequence ID" value="CPR15304.1"/>
    <property type="molecule type" value="Genomic_DNA"/>
</dbReference>